<evidence type="ECO:0000313" key="8">
    <source>
        <dbReference type="EnsemblMetazoa" id="ACOM023923-PA.1"/>
    </source>
</evidence>
<dbReference type="SMART" id="SM00425">
    <property type="entry name" value="TBOX"/>
    <property type="match status" value="1"/>
</dbReference>
<protein>
    <recommendedName>
        <fullName evidence="7">T-box domain-containing protein</fullName>
    </recommendedName>
</protein>
<keyword evidence="2 5" id="KW-0238">DNA-binding</keyword>
<feature type="compositionally biased region" description="Pro residues" evidence="6">
    <location>
        <begin position="329"/>
        <end position="339"/>
    </location>
</feature>
<dbReference type="Gene3D" id="2.60.40.820">
    <property type="entry name" value="Transcription factor, T-box"/>
    <property type="match status" value="1"/>
</dbReference>
<dbReference type="GO" id="GO:0007507">
    <property type="term" value="P:heart development"/>
    <property type="evidence" value="ECO:0007669"/>
    <property type="project" value="TreeGrafter"/>
</dbReference>
<keyword evidence="1" id="KW-0805">Transcription regulation</keyword>
<keyword evidence="3" id="KW-0804">Transcription</keyword>
<dbReference type="InterPro" id="IPR036960">
    <property type="entry name" value="T-box_sf"/>
</dbReference>
<feature type="compositionally biased region" description="Pro residues" evidence="6">
    <location>
        <begin position="391"/>
        <end position="402"/>
    </location>
</feature>
<dbReference type="FunFam" id="2.60.40.820:FF:000032">
    <property type="entry name" value="Predicted protein"/>
    <property type="match status" value="1"/>
</dbReference>
<evidence type="ECO:0000256" key="5">
    <source>
        <dbReference type="PROSITE-ProRule" id="PRU00201"/>
    </source>
</evidence>
<accession>A0A8W7P336</accession>
<dbReference type="Pfam" id="PF00907">
    <property type="entry name" value="T-box"/>
    <property type="match status" value="1"/>
</dbReference>
<feature type="compositionally biased region" description="Low complexity" evidence="6">
    <location>
        <begin position="340"/>
        <end position="365"/>
    </location>
</feature>
<dbReference type="InterPro" id="IPR046360">
    <property type="entry name" value="T-box_DNA-bd"/>
</dbReference>
<dbReference type="GO" id="GO:0000978">
    <property type="term" value="F:RNA polymerase II cis-regulatory region sequence-specific DNA binding"/>
    <property type="evidence" value="ECO:0007669"/>
    <property type="project" value="InterPro"/>
</dbReference>
<dbReference type="GO" id="GO:0000785">
    <property type="term" value="C:chromatin"/>
    <property type="evidence" value="ECO:0007669"/>
    <property type="project" value="TreeGrafter"/>
</dbReference>
<keyword evidence="4 5" id="KW-0539">Nucleus</keyword>
<name>A0A8W7P336_ANOCL</name>
<dbReference type="PRINTS" id="PR00938">
    <property type="entry name" value="BRACHYURY"/>
</dbReference>
<reference evidence="8" key="1">
    <citation type="submission" date="2022-08" db="UniProtKB">
        <authorList>
            <consortium name="EnsemblMetazoa"/>
        </authorList>
    </citation>
    <scope>IDENTIFICATION</scope>
</reference>
<evidence type="ECO:0000256" key="2">
    <source>
        <dbReference type="ARBA" id="ARBA00023125"/>
    </source>
</evidence>
<organism evidence="8">
    <name type="scientific">Anopheles coluzzii</name>
    <name type="common">African malaria mosquito</name>
    <dbReference type="NCBI Taxonomy" id="1518534"/>
    <lineage>
        <taxon>Eukaryota</taxon>
        <taxon>Metazoa</taxon>
        <taxon>Ecdysozoa</taxon>
        <taxon>Arthropoda</taxon>
        <taxon>Hexapoda</taxon>
        <taxon>Insecta</taxon>
        <taxon>Pterygota</taxon>
        <taxon>Neoptera</taxon>
        <taxon>Endopterygota</taxon>
        <taxon>Diptera</taxon>
        <taxon>Nematocera</taxon>
        <taxon>Culicoidea</taxon>
        <taxon>Culicidae</taxon>
        <taxon>Anophelinae</taxon>
        <taxon>Anopheles</taxon>
    </lineage>
</organism>
<comment type="subcellular location">
    <subcellularLocation>
        <location evidence="5">Nucleus</location>
    </subcellularLocation>
</comment>
<evidence type="ECO:0000256" key="4">
    <source>
        <dbReference type="ARBA" id="ARBA00023242"/>
    </source>
</evidence>
<dbReference type="PANTHER" id="PTHR11267">
    <property type="entry name" value="T-BOX PROTEIN-RELATED"/>
    <property type="match status" value="1"/>
</dbReference>
<proteinExistence type="predicted"/>
<evidence type="ECO:0000256" key="1">
    <source>
        <dbReference type="ARBA" id="ARBA00023015"/>
    </source>
</evidence>
<sequence length="409" mass="44431">MGGQQDTSPHSHTVLTTCFLHLPSHPVHRRMFPTVRVSFSGPLRQVTPADRYVVLLDVVPVDNRRYRYAYHRSAWLVAGKADPPPPARLYAHPDTPLGADALRKQVISFEKVKLTNNEMDKNGQIVLNSMHRYQPRIHLARLGPGQNIPITPKELAEVDHKTYVFPETIFTAVTAYQNQLITKLKIDSNPFAKGFRDSSRLTDFDRDPMDALLFEQHMRSPLRLFPDPLMAQFTSGPSPADFQDASSAALLEKARQHLQMWGRSPYSELLLPQMYQRPQALGALNLGVWQNSASWPASPQLPAGFLPNAAAAAAAVAAAASASGGPRHTTPPPPPPPPATALGPSGGTILSPSTPLTPTSSSGTPSPDPRAKHFTRFTPYQIPQAQHRSSPAPPPSSLPPAGSPGSSSN</sequence>
<dbReference type="AlphaFoldDB" id="A0A8W7P336"/>
<dbReference type="InterPro" id="IPR001699">
    <property type="entry name" value="TF_T-box"/>
</dbReference>
<feature type="domain" description="T-box" evidence="7">
    <location>
        <begin position="29"/>
        <end position="197"/>
    </location>
</feature>
<dbReference type="GO" id="GO:0000981">
    <property type="term" value="F:DNA-binding transcription factor activity, RNA polymerase II-specific"/>
    <property type="evidence" value="ECO:0007669"/>
    <property type="project" value="TreeGrafter"/>
</dbReference>
<dbReference type="GO" id="GO:0005634">
    <property type="term" value="C:nucleus"/>
    <property type="evidence" value="ECO:0007669"/>
    <property type="project" value="UniProtKB-SubCell"/>
</dbReference>
<evidence type="ECO:0000259" key="7">
    <source>
        <dbReference type="PROSITE" id="PS50252"/>
    </source>
</evidence>
<dbReference type="InterPro" id="IPR008967">
    <property type="entry name" value="p53-like_TF_DNA-bd_sf"/>
</dbReference>
<dbReference type="PROSITE" id="PS50252">
    <property type="entry name" value="TBOX_3"/>
    <property type="match status" value="1"/>
</dbReference>
<dbReference type="EnsemblMetazoa" id="ACOM023923-RA">
    <property type="protein sequence ID" value="ACOM023923-PA.1"/>
    <property type="gene ID" value="ACOM023923"/>
</dbReference>
<dbReference type="InterPro" id="IPR002070">
    <property type="entry name" value="TF_Brachyury"/>
</dbReference>
<evidence type="ECO:0000256" key="3">
    <source>
        <dbReference type="ARBA" id="ARBA00023163"/>
    </source>
</evidence>
<dbReference type="VEuPathDB" id="VectorBase:ACON2_037801"/>
<dbReference type="GO" id="GO:0001708">
    <property type="term" value="P:cell fate specification"/>
    <property type="evidence" value="ECO:0007669"/>
    <property type="project" value="TreeGrafter"/>
</dbReference>
<dbReference type="PRINTS" id="PR00937">
    <property type="entry name" value="TBOX"/>
</dbReference>
<feature type="region of interest" description="Disordered" evidence="6">
    <location>
        <begin position="321"/>
        <end position="409"/>
    </location>
</feature>
<comment type="caution">
    <text evidence="5">Lacks conserved residue(s) required for the propagation of feature annotation.</text>
</comment>
<evidence type="ECO:0000256" key="6">
    <source>
        <dbReference type="SAM" id="MobiDB-lite"/>
    </source>
</evidence>
<dbReference type="GO" id="GO:0045893">
    <property type="term" value="P:positive regulation of DNA-templated transcription"/>
    <property type="evidence" value="ECO:0007669"/>
    <property type="project" value="InterPro"/>
</dbReference>
<dbReference type="SUPFAM" id="SSF49417">
    <property type="entry name" value="p53-like transcription factors"/>
    <property type="match status" value="1"/>
</dbReference>
<dbReference type="FunFam" id="2.60.40.820:FF:000023">
    <property type="entry name" value="CSON002431 protein"/>
    <property type="match status" value="1"/>
</dbReference>
<dbReference type="Proteomes" id="UP000075882">
    <property type="component" value="Unassembled WGS sequence"/>
</dbReference>
<dbReference type="PANTHER" id="PTHR11267:SF190">
    <property type="entry name" value="T-BOX TRANSCRIPTION FACTOR TBX20"/>
    <property type="match status" value="1"/>
</dbReference>